<dbReference type="AlphaFoldDB" id="A0A2M8QAB5"/>
<dbReference type="PANTHER" id="PTHR35848:SF6">
    <property type="entry name" value="CUPIN TYPE-2 DOMAIN-CONTAINING PROTEIN"/>
    <property type="match status" value="1"/>
</dbReference>
<feature type="domain" description="Cupin type-2" evidence="2">
    <location>
        <begin position="150"/>
        <end position="215"/>
    </location>
</feature>
<dbReference type="Proteomes" id="UP000230790">
    <property type="component" value="Unassembled WGS sequence"/>
</dbReference>
<accession>A0A2M8QAB5</accession>
<comment type="caution">
    <text evidence="3">The sequence shown here is derived from an EMBL/GenBank/DDBJ whole genome shotgun (WGS) entry which is preliminary data.</text>
</comment>
<dbReference type="InterPro" id="IPR014710">
    <property type="entry name" value="RmlC-like_jellyroll"/>
</dbReference>
<proteinExistence type="predicted"/>
<protein>
    <recommendedName>
        <fullName evidence="2">Cupin type-2 domain-containing protein</fullName>
    </recommendedName>
</protein>
<dbReference type="InterPro" id="IPR051610">
    <property type="entry name" value="GPI/OXD"/>
</dbReference>
<sequence>MHKPDWKEWMKQPLIWTERIRSRALVWTPDAHWFINDPLGPLPHAHDDASEIIYIAAGQMDIQVGASKQRVGPGELLFMPPDRYHNYWLVGDETVCLYVLVVPNHKHARWRYKDFKPGAFEGHASLKSAFAPDATESMPSDERIATHVRVLPAGEATGVMVESVKEKMIYILDGEARIEIERLSGAMRPNDYQHVPATHRHRIINTGATPLRYFEFVCFDPTAPAIVRPEDAHLVKA</sequence>
<evidence type="ECO:0000313" key="3">
    <source>
        <dbReference type="EMBL" id="PJF46741.1"/>
    </source>
</evidence>
<dbReference type="PANTHER" id="PTHR35848">
    <property type="entry name" value="OXALATE-BINDING PROTEIN"/>
    <property type="match status" value="1"/>
</dbReference>
<dbReference type="SUPFAM" id="SSF51182">
    <property type="entry name" value="RmlC-like cupins"/>
    <property type="match status" value="2"/>
</dbReference>
<dbReference type="InterPro" id="IPR013096">
    <property type="entry name" value="Cupin_2"/>
</dbReference>
<dbReference type="GO" id="GO:0046872">
    <property type="term" value="F:metal ion binding"/>
    <property type="evidence" value="ECO:0007669"/>
    <property type="project" value="UniProtKB-KW"/>
</dbReference>
<gene>
    <name evidence="3" type="ORF">CUN48_12235</name>
</gene>
<dbReference type="EMBL" id="PGTN01000101">
    <property type="protein sequence ID" value="PJF46741.1"/>
    <property type="molecule type" value="Genomic_DNA"/>
</dbReference>
<dbReference type="Pfam" id="PF07883">
    <property type="entry name" value="Cupin_2"/>
    <property type="match status" value="2"/>
</dbReference>
<dbReference type="CDD" id="cd02208">
    <property type="entry name" value="cupin_RmlC-like"/>
    <property type="match status" value="1"/>
</dbReference>
<evidence type="ECO:0000256" key="1">
    <source>
        <dbReference type="ARBA" id="ARBA00022723"/>
    </source>
</evidence>
<organism evidence="3 4">
    <name type="scientific">Candidatus Thermofonsia Clade 3 bacterium</name>
    <dbReference type="NCBI Taxonomy" id="2364212"/>
    <lineage>
        <taxon>Bacteria</taxon>
        <taxon>Bacillati</taxon>
        <taxon>Chloroflexota</taxon>
        <taxon>Candidatus Thermofontia</taxon>
        <taxon>Candidatus Thermofonsia Clade 3</taxon>
    </lineage>
</organism>
<keyword evidence="1" id="KW-0479">Metal-binding</keyword>
<feature type="domain" description="Cupin type-2" evidence="2">
    <location>
        <begin position="43"/>
        <end position="99"/>
    </location>
</feature>
<dbReference type="Gene3D" id="2.60.120.10">
    <property type="entry name" value="Jelly Rolls"/>
    <property type="match status" value="2"/>
</dbReference>
<reference evidence="3 4" key="1">
    <citation type="submission" date="2017-11" db="EMBL/GenBank/DDBJ databases">
        <title>Evolution of Phototrophy in the Chloroflexi Phylum Driven by Horizontal Gene Transfer.</title>
        <authorList>
            <person name="Ward L.M."/>
            <person name="Hemp J."/>
            <person name="Shih P.M."/>
            <person name="Mcglynn S.E."/>
            <person name="Fischer W."/>
        </authorList>
    </citation>
    <scope>NUCLEOTIDE SEQUENCE [LARGE SCALE GENOMIC DNA]</scope>
    <source>
        <strain evidence="3">JP3_7</strain>
    </source>
</reference>
<evidence type="ECO:0000259" key="2">
    <source>
        <dbReference type="Pfam" id="PF07883"/>
    </source>
</evidence>
<evidence type="ECO:0000313" key="4">
    <source>
        <dbReference type="Proteomes" id="UP000230790"/>
    </source>
</evidence>
<name>A0A2M8QAB5_9CHLR</name>
<dbReference type="InterPro" id="IPR011051">
    <property type="entry name" value="RmlC_Cupin_sf"/>
</dbReference>